<keyword evidence="8" id="KW-1185">Reference proteome</keyword>
<evidence type="ECO:0000313" key="7">
    <source>
        <dbReference type="EMBL" id="KOS12048.1"/>
    </source>
</evidence>
<reference evidence="7" key="1">
    <citation type="submission" date="2015-04" db="EMBL/GenBank/DDBJ databases">
        <title>Complete genome sequence of Microbacterium chocolatum SIT 101, a bacterium enantioselectively hydrolyzing mesomeric diesters.</title>
        <authorList>
            <person name="Li X."/>
            <person name="Xu Y."/>
        </authorList>
    </citation>
    <scope>NUCLEOTIDE SEQUENCE [LARGE SCALE GENOMIC DNA]</scope>
    <source>
        <strain evidence="7">SIT 101</strain>
    </source>
</reference>
<keyword evidence="1" id="KW-0479">Metal-binding</keyword>
<dbReference type="AlphaFoldDB" id="A0A0M8MI78"/>
<dbReference type="KEGG" id="mcw:A8L33_05165"/>
<dbReference type="PROSITE" id="PS51128">
    <property type="entry name" value="ZF_DKSA_2"/>
    <property type="match status" value="1"/>
</dbReference>
<dbReference type="Pfam" id="PF01258">
    <property type="entry name" value="zf-dskA_traR"/>
    <property type="match status" value="1"/>
</dbReference>
<dbReference type="PATRIC" id="fig|84292.3.peg.235"/>
<comment type="caution">
    <text evidence="7">The sequence shown here is derived from an EMBL/GenBank/DDBJ whole genome shotgun (WGS) entry which is preliminary data.</text>
</comment>
<dbReference type="GO" id="GO:0008270">
    <property type="term" value="F:zinc ion binding"/>
    <property type="evidence" value="ECO:0007669"/>
    <property type="project" value="UniProtKB-KW"/>
</dbReference>
<dbReference type="OrthoDB" id="1121111at2"/>
<evidence type="ECO:0000256" key="4">
    <source>
        <dbReference type="PROSITE-ProRule" id="PRU00510"/>
    </source>
</evidence>
<gene>
    <name evidence="7" type="ORF">XI38_01120</name>
</gene>
<dbReference type="SUPFAM" id="SSF57716">
    <property type="entry name" value="Glucocorticoid receptor-like (DNA-binding domain)"/>
    <property type="match status" value="1"/>
</dbReference>
<dbReference type="PANTHER" id="PTHR33823:SF4">
    <property type="entry name" value="GENERAL STRESS PROTEIN 16O"/>
    <property type="match status" value="1"/>
</dbReference>
<evidence type="ECO:0000256" key="2">
    <source>
        <dbReference type="ARBA" id="ARBA00022771"/>
    </source>
</evidence>
<keyword evidence="3" id="KW-0862">Zinc</keyword>
<evidence type="ECO:0000259" key="6">
    <source>
        <dbReference type="Pfam" id="PF01258"/>
    </source>
</evidence>
<feature type="region of interest" description="Disordered" evidence="5">
    <location>
        <begin position="34"/>
        <end position="58"/>
    </location>
</feature>
<dbReference type="PANTHER" id="PTHR33823">
    <property type="entry name" value="RNA POLYMERASE-BINDING TRANSCRIPTION FACTOR DKSA-RELATED"/>
    <property type="match status" value="1"/>
</dbReference>
<evidence type="ECO:0000256" key="1">
    <source>
        <dbReference type="ARBA" id="ARBA00022723"/>
    </source>
</evidence>
<proteinExistence type="predicted"/>
<dbReference type="Proteomes" id="UP000037737">
    <property type="component" value="Unassembled WGS sequence"/>
</dbReference>
<feature type="zinc finger region" description="dksA C4-type" evidence="4">
    <location>
        <begin position="88"/>
        <end position="112"/>
    </location>
</feature>
<evidence type="ECO:0000256" key="5">
    <source>
        <dbReference type="SAM" id="MobiDB-lite"/>
    </source>
</evidence>
<accession>A0A0M8MI78</accession>
<feature type="domain" description="Zinc finger DksA/TraR C4-type" evidence="6">
    <location>
        <begin position="83"/>
        <end position="114"/>
    </location>
</feature>
<name>A0A0M8MI78_9MICO</name>
<protein>
    <recommendedName>
        <fullName evidence="6">Zinc finger DksA/TraR C4-type domain-containing protein</fullName>
    </recommendedName>
</protein>
<keyword evidence="2" id="KW-0863">Zinc-finger</keyword>
<evidence type="ECO:0000256" key="3">
    <source>
        <dbReference type="ARBA" id="ARBA00022833"/>
    </source>
</evidence>
<sequence>MPTPHGPTVHLQRARVTARDRLADLDAQIAALRRARSGESDDDEHDPDGAPLSGEWSRLEGLRADVERELSDIDAAFARVDDGTYGICLDCGRAIPVGRLEVRPTADRCVACASAQR</sequence>
<dbReference type="Gene3D" id="1.20.120.910">
    <property type="entry name" value="DksA, coiled-coil domain"/>
    <property type="match status" value="1"/>
</dbReference>
<dbReference type="EMBL" id="LAVO01000001">
    <property type="protein sequence ID" value="KOS12048.1"/>
    <property type="molecule type" value="Genomic_DNA"/>
</dbReference>
<organism evidence="7 8">
    <name type="scientific">Microbacterium aurantiacum</name>
    <dbReference type="NCBI Taxonomy" id="162393"/>
    <lineage>
        <taxon>Bacteria</taxon>
        <taxon>Bacillati</taxon>
        <taxon>Actinomycetota</taxon>
        <taxon>Actinomycetes</taxon>
        <taxon>Micrococcales</taxon>
        <taxon>Microbacteriaceae</taxon>
        <taxon>Microbacterium</taxon>
    </lineage>
</organism>
<evidence type="ECO:0000313" key="8">
    <source>
        <dbReference type="Proteomes" id="UP000037737"/>
    </source>
</evidence>
<dbReference type="InterPro" id="IPR000962">
    <property type="entry name" value="Znf_DskA_TraR"/>
</dbReference>